<sequence>MPAELSDDPHRIAPFWQAGRFRLALGRPLLMGIVNVTPDSFSDGGRTTASAAIAHAEQLLKDGADILDIGGESTRPGSEPVPAELELARVLPVLRAAVALEVPVSIDTLKPAVMQAALDLGADIVNDVQALRQPGALEVVAAHPSCGVCLMHMLGDSPKTMQAAPVYTDVIAEVRDFLRERVAALAARGVAAERLSVDPGIGFGKTVAHNLELLARQHELLDLGLPILAGWSRKSTLGSLCDRTVDQRLAASLAAALAAVQRGARILRVHDVRETADALKVWAAAGLPG</sequence>
<accession>A0A839HHR8</accession>
<dbReference type="GO" id="GO:0046654">
    <property type="term" value="P:tetrahydrofolate biosynthetic process"/>
    <property type="evidence" value="ECO:0007669"/>
    <property type="project" value="UniProtKB-UniPathway"/>
</dbReference>
<dbReference type="PROSITE" id="PS00792">
    <property type="entry name" value="DHPS_1"/>
    <property type="match status" value="1"/>
</dbReference>
<dbReference type="Proteomes" id="UP000586093">
    <property type="component" value="Unassembled WGS sequence"/>
</dbReference>
<dbReference type="CDD" id="cd00739">
    <property type="entry name" value="DHPS"/>
    <property type="match status" value="1"/>
</dbReference>
<dbReference type="AlphaFoldDB" id="A0A839HHR8"/>
<gene>
    <name evidence="11" type="primary">folP</name>
    <name evidence="11" type="ORF">H4F90_07170</name>
</gene>
<dbReference type="EMBL" id="JACIVI010000001">
    <property type="protein sequence ID" value="MBB1161755.1"/>
    <property type="molecule type" value="Genomic_DNA"/>
</dbReference>
<evidence type="ECO:0000256" key="9">
    <source>
        <dbReference type="RuleBase" id="RU361205"/>
    </source>
</evidence>
<evidence type="ECO:0000256" key="8">
    <source>
        <dbReference type="ARBA" id="ARBA00022909"/>
    </source>
</evidence>
<dbReference type="PROSITE" id="PS50972">
    <property type="entry name" value="PTERIN_BINDING"/>
    <property type="match status" value="1"/>
</dbReference>
<name>A0A839HHR8_9BURK</name>
<comment type="similarity">
    <text evidence="9">Belongs to the DHPS family.</text>
</comment>
<dbReference type="Gene3D" id="3.20.20.20">
    <property type="entry name" value="Dihydropteroate synthase-like"/>
    <property type="match status" value="1"/>
</dbReference>
<protein>
    <recommendedName>
        <fullName evidence="4 9">Dihydropteroate synthase</fullName>
        <shortName evidence="9">DHPS</shortName>
        <ecNumber evidence="4 9">2.5.1.15</ecNumber>
    </recommendedName>
    <alternativeName>
        <fullName evidence="9">Dihydropteroate pyrophosphorylase</fullName>
    </alternativeName>
</protein>
<keyword evidence="5 9" id="KW-0808">Transferase</keyword>
<dbReference type="GO" id="GO:0004156">
    <property type="term" value="F:dihydropteroate synthase activity"/>
    <property type="evidence" value="ECO:0007669"/>
    <property type="project" value="UniProtKB-EC"/>
</dbReference>
<dbReference type="PROSITE" id="PS00793">
    <property type="entry name" value="DHPS_2"/>
    <property type="match status" value="1"/>
</dbReference>
<evidence type="ECO:0000256" key="7">
    <source>
        <dbReference type="ARBA" id="ARBA00022842"/>
    </source>
</evidence>
<dbReference type="GO" id="GO:0046872">
    <property type="term" value="F:metal ion binding"/>
    <property type="evidence" value="ECO:0007669"/>
    <property type="project" value="UniProtKB-KW"/>
</dbReference>
<evidence type="ECO:0000256" key="3">
    <source>
        <dbReference type="ARBA" id="ARBA00004763"/>
    </source>
</evidence>
<keyword evidence="12" id="KW-1185">Reference proteome</keyword>
<evidence type="ECO:0000313" key="11">
    <source>
        <dbReference type="EMBL" id="MBB1161755.1"/>
    </source>
</evidence>
<comment type="caution">
    <text evidence="11">The sequence shown here is derived from an EMBL/GenBank/DDBJ whole genome shotgun (WGS) entry which is preliminary data.</text>
</comment>
<keyword evidence="6 9" id="KW-0479">Metal-binding</keyword>
<dbReference type="InterPro" id="IPR006390">
    <property type="entry name" value="DHP_synth_dom"/>
</dbReference>
<evidence type="ECO:0000259" key="10">
    <source>
        <dbReference type="PROSITE" id="PS50972"/>
    </source>
</evidence>
<proteinExistence type="inferred from homology"/>
<organism evidence="11 12">
    <name type="scientific">Aquariibacter albus</name>
    <dbReference type="NCBI Taxonomy" id="2759899"/>
    <lineage>
        <taxon>Bacteria</taxon>
        <taxon>Pseudomonadati</taxon>
        <taxon>Pseudomonadota</taxon>
        <taxon>Betaproteobacteria</taxon>
        <taxon>Burkholderiales</taxon>
        <taxon>Sphaerotilaceae</taxon>
        <taxon>Aquariibacter</taxon>
    </lineage>
</organism>
<evidence type="ECO:0000256" key="4">
    <source>
        <dbReference type="ARBA" id="ARBA00012458"/>
    </source>
</evidence>
<evidence type="ECO:0000313" key="12">
    <source>
        <dbReference type="Proteomes" id="UP000586093"/>
    </source>
</evidence>
<dbReference type="InterPro" id="IPR000489">
    <property type="entry name" value="Pterin-binding_dom"/>
</dbReference>
<evidence type="ECO:0000256" key="6">
    <source>
        <dbReference type="ARBA" id="ARBA00022723"/>
    </source>
</evidence>
<dbReference type="GO" id="GO:0046656">
    <property type="term" value="P:folic acid biosynthetic process"/>
    <property type="evidence" value="ECO:0007669"/>
    <property type="project" value="UniProtKB-KW"/>
</dbReference>
<dbReference type="Pfam" id="PF00809">
    <property type="entry name" value="Pterin_bind"/>
    <property type="match status" value="1"/>
</dbReference>
<feature type="domain" description="Pterin-binding" evidence="10">
    <location>
        <begin position="28"/>
        <end position="280"/>
    </location>
</feature>
<comment type="catalytic activity">
    <reaction evidence="1">
        <text>(7,8-dihydropterin-6-yl)methyl diphosphate + 4-aminobenzoate = 7,8-dihydropteroate + diphosphate</text>
        <dbReference type="Rhea" id="RHEA:19949"/>
        <dbReference type="ChEBI" id="CHEBI:17836"/>
        <dbReference type="ChEBI" id="CHEBI:17839"/>
        <dbReference type="ChEBI" id="CHEBI:33019"/>
        <dbReference type="ChEBI" id="CHEBI:72950"/>
        <dbReference type="EC" id="2.5.1.15"/>
    </reaction>
</comment>
<reference evidence="11 12" key="1">
    <citation type="submission" date="2020-08" db="EMBL/GenBank/DDBJ databases">
        <title>Aquariorum lacteus gen. nov., sp. nov., a new member of the family Comamonadaceae, isolated from freshwater aquarium.</title>
        <authorList>
            <person name="Chun S.-J."/>
        </authorList>
    </citation>
    <scope>NUCLEOTIDE SEQUENCE [LARGE SCALE GENOMIC DNA]</scope>
    <source>
        <strain evidence="11 12">SJAQ100</strain>
    </source>
</reference>
<dbReference type="EC" id="2.5.1.15" evidence="4 9"/>
<dbReference type="NCBIfam" id="TIGR01496">
    <property type="entry name" value="DHPS"/>
    <property type="match status" value="1"/>
</dbReference>
<comment type="cofactor">
    <cofactor evidence="2 9">
        <name>Mg(2+)</name>
        <dbReference type="ChEBI" id="CHEBI:18420"/>
    </cofactor>
</comment>
<dbReference type="PANTHER" id="PTHR20941:SF1">
    <property type="entry name" value="FOLIC ACID SYNTHESIS PROTEIN FOL1"/>
    <property type="match status" value="1"/>
</dbReference>
<evidence type="ECO:0000256" key="5">
    <source>
        <dbReference type="ARBA" id="ARBA00022679"/>
    </source>
</evidence>
<keyword evidence="8 9" id="KW-0289">Folate biosynthesis</keyword>
<dbReference type="PANTHER" id="PTHR20941">
    <property type="entry name" value="FOLATE SYNTHESIS PROTEINS"/>
    <property type="match status" value="1"/>
</dbReference>
<evidence type="ECO:0000256" key="2">
    <source>
        <dbReference type="ARBA" id="ARBA00001946"/>
    </source>
</evidence>
<keyword evidence="7 9" id="KW-0460">Magnesium</keyword>
<dbReference type="GO" id="GO:0005829">
    <property type="term" value="C:cytosol"/>
    <property type="evidence" value="ECO:0007669"/>
    <property type="project" value="TreeGrafter"/>
</dbReference>
<comment type="function">
    <text evidence="9">Catalyzes the condensation of para-aminobenzoate (pABA) with 6-hydroxymethyl-7,8-dihydropterin diphosphate (DHPt-PP) to form 7,8-dihydropteroate (H2Pte), the immediate precursor of folate derivatives.</text>
</comment>
<comment type="pathway">
    <text evidence="3 9">Cofactor biosynthesis; tetrahydrofolate biosynthesis; 7,8-dihydrofolate from 2-amino-4-hydroxy-6-hydroxymethyl-7,8-dihydropteridine diphosphate and 4-aminobenzoate: step 1/2.</text>
</comment>
<dbReference type="InterPro" id="IPR011005">
    <property type="entry name" value="Dihydropteroate_synth-like_sf"/>
</dbReference>
<dbReference type="RefSeq" id="WP_182662779.1">
    <property type="nucleotide sequence ID" value="NZ_JACIVI010000001.1"/>
</dbReference>
<dbReference type="SUPFAM" id="SSF51717">
    <property type="entry name" value="Dihydropteroate synthetase-like"/>
    <property type="match status" value="1"/>
</dbReference>
<dbReference type="UniPathway" id="UPA00077">
    <property type="reaction ID" value="UER00156"/>
</dbReference>
<dbReference type="InterPro" id="IPR045031">
    <property type="entry name" value="DHP_synth-like"/>
</dbReference>
<evidence type="ECO:0000256" key="1">
    <source>
        <dbReference type="ARBA" id="ARBA00000012"/>
    </source>
</evidence>